<dbReference type="CDD" id="cd00060">
    <property type="entry name" value="FHA"/>
    <property type="match status" value="1"/>
</dbReference>
<dbReference type="SMART" id="SM00240">
    <property type="entry name" value="FHA"/>
    <property type="match status" value="1"/>
</dbReference>
<dbReference type="EMBL" id="CP001804">
    <property type="protein sequence ID" value="ACY18011.1"/>
    <property type="molecule type" value="Genomic_DNA"/>
</dbReference>
<dbReference type="RefSeq" id="WP_012830603.1">
    <property type="nucleotide sequence ID" value="NC_013440.1"/>
</dbReference>
<accession>D0LZN2</accession>
<dbReference type="AlphaFoldDB" id="D0LZN2"/>
<dbReference type="SUPFAM" id="SSF49879">
    <property type="entry name" value="SMAD/FHA domain"/>
    <property type="match status" value="1"/>
</dbReference>
<dbReference type="OrthoDB" id="9782676at2"/>
<reference evidence="2 3" key="1">
    <citation type="journal article" date="2010" name="Stand. Genomic Sci.">
        <title>Complete genome sequence of Haliangium ochraceum type strain (SMP-2).</title>
        <authorList>
            <consortium name="US DOE Joint Genome Institute (JGI-PGF)"/>
            <person name="Ivanova N."/>
            <person name="Daum C."/>
            <person name="Lang E."/>
            <person name="Abt B."/>
            <person name="Kopitz M."/>
            <person name="Saunders E."/>
            <person name="Lapidus A."/>
            <person name="Lucas S."/>
            <person name="Glavina Del Rio T."/>
            <person name="Nolan M."/>
            <person name="Tice H."/>
            <person name="Copeland A."/>
            <person name="Cheng J.F."/>
            <person name="Chen F."/>
            <person name="Bruce D."/>
            <person name="Goodwin L."/>
            <person name="Pitluck S."/>
            <person name="Mavromatis K."/>
            <person name="Pati A."/>
            <person name="Mikhailova N."/>
            <person name="Chen A."/>
            <person name="Palaniappan K."/>
            <person name="Land M."/>
            <person name="Hauser L."/>
            <person name="Chang Y.J."/>
            <person name="Jeffries C.D."/>
            <person name="Detter J.C."/>
            <person name="Brettin T."/>
            <person name="Rohde M."/>
            <person name="Goker M."/>
            <person name="Bristow J."/>
            <person name="Markowitz V."/>
            <person name="Eisen J.A."/>
            <person name="Hugenholtz P."/>
            <person name="Kyrpides N.C."/>
            <person name="Klenk H.P."/>
        </authorList>
    </citation>
    <scope>NUCLEOTIDE SEQUENCE [LARGE SCALE GENOMIC DNA]</scope>
    <source>
        <strain evidence="3">DSM 14365 / CIP 107738 / JCM 11303 / AJ 13395 / SMP-2</strain>
    </source>
</reference>
<proteinExistence type="predicted"/>
<dbReference type="eggNOG" id="COG1716">
    <property type="taxonomic scope" value="Bacteria"/>
</dbReference>
<evidence type="ECO:0000313" key="2">
    <source>
        <dbReference type="EMBL" id="ACY18011.1"/>
    </source>
</evidence>
<gene>
    <name evidence="2" type="ordered locus">Hoch_5528</name>
</gene>
<dbReference type="Gene3D" id="2.60.200.20">
    <property type="match status" value="1"/>
</dbReference>
<protein>
    <submittedName>
        <fullName evidence="2">FHA domain containing protein</fullName>
    </submittedName>
</protein>
<evidence type="ECO:0000313" key="3">
    <source>
        <dbReference type="Proteomes" id="UP000001880"/>
    </source>
</evidence>
<dbReference type="Pfam" id="PF00498">
    <property type="entry name" value="FHA"/>
    <property type="match status" value="1"/>
</dbReference>
<feature type="domain" description="FHA" evidence="1">
    <location>
        <begin position="45"/>
        <end position="94"/>
    </location>
</feature>
<dbReference type="KEGG" id="hoh:Hoch_5528"/>
<keyword evidence="3" id="KW-1185">Reference proteome</keyword>
<name>D0LZN2_HALO1</name>
<organism evidence="2 3">
    <name type="scientific">Haliangium ochraceum (strain DSM 14365 / JCM 11303 / SMP-2)</name>
    <dbReference type="NCBI Taxonomy" id="502025"/>
    <lineage>
        <taxon>Bacteria</taxon>
        <taxon>Pseudomonadati</taxon>
        <taxon>Myxococcota</taxon>
        <taxon>Polyangia</taxon>
        <taxon>Haliangiales</taxon>
        <taxon>Kofleriaceae</taxon>
        <taxon>Haliangium</taxon>
    </lineage>
</organism>
<evidence type="ECO:0000259" key="1">
    <source>
        <dbReference type="PROSITE" id="PS50006"/>
    </source>
</evidence>
<sequence length="172" mass="19027">MNHARHPHRVAAAEESRPGGLRVLRERRVFPLIDPATPGWHPEPILIGRDSTCQLQLLDVTVSAIHCTLVAAEGRYLLRDADSRNGLEVSHLSALDGFVQVSQVVLKPGLHLRLGTVQLAVLDQEGQCPLKARNLPDFFAQAQLVYGSRDEAARRLGLSADDLRELLPGRRR</sequence>
<dbReference type="Proteomes" id="UP000001880">
    <property type="component" value="Chromosome"/>
</dbReference>
<dbReference type="InterPro" id="IPR000253">
    <property type="entry name" value="FHA_dom"/>
</dbReference>
<dbReference type="PROSITE" id="PS50006">
    <property type="entry name" value="FHA_DOMAIN"/>
    <property type="match status" value="1"/>
</dbReference>
<dbReference type="HOGENOM" id="CLU_1553146_0_0_7"/>
<dbReference type="InterPro" id="IPR008984">
    <property type="entry name" value="SMAD_FHA_dom_sf"/>
</dbReference>